<reference evidence="2" key="1">
    <citation type="journal article" date="2022" name="Front. Microbiol.">
        <title>Mirubactin C rescues the lethal effect of cell wall biosynthesis mutations in Bacillus subtilis.</title>
        <authorList>
            <person name="Kepplinger B."/>
            <person name="Wen X."/>
            <person name="Tyler A.R."/>
            <person name="Kim B.Y."/>
            <person name="Brown J."/>
            <person name="Banks P."/>
            <person name="Dashti Y."/>
            <person name="Mackenzie E.S."/>
            <person name="Wills C."/>
            <person name="Kawai Y."/>
            <person name="Waldron K.J."/>
            <person name="Allenby N.E.E."/>
            <person name="Wu L.J."/>
            <person name="Hall M.J."/>
            <person name="Errington J."/>
        </authorList>
    </citation>
    <scope>NUCLEOTIDE SEQUENCE</scope>
    <source>
        <strain evidence="2">MDA8-470</strain>
    </source>
</reference>
<gene>
    <name evidence="2" type="ORF">NEH16_21010</name>
</gene>
<evidence type="ECO:0000313" key="3">
    <source>
        <dbReference type="Proteomes" id="UP001164963"/>
    </source>
</evidence>
<sequence length="273" mass="29223">MAKTMWNAVVAVGAAAVFTAMAAVPAGAAEGGASFSRVSFNGGKPIVIGVQEVVEVHGTFRMTTTRRFDYGPTVYPYRGSLEGGDTLWNVIIGSDCRPVAKGVCDFQEWLDIDPRHIDFGNEDAGTWKLAAEVSYVGDDYDKDDLNIPVQVQRATRVTVNAAPEPALFGKTITITGKVTRANWDTHTYQGYAGRTVSLQFKADGTSSYKTVKKVTSGSTGALKTTVKATDSGTWRWNYYGNSTAGAKASAGDHVVVSSGVRVMHGPREMHAAR</sequence>
<evidence type="ECO:0000313" key="2">
    <source>
        <dbReference type="EMBL" id="UZK56246.1"/>
    </source>
</evidence>
<name>A0ABY6PVU7_9ACTN</name>
<keyword evidence="1" id="KW-0732">Signal</keyword>
<dbReference type="Proteomes" id="UP001164963">
    <property type="component" value="Chromosome"/>
</dbReference>
<organism evidence="2 3">
    <name type="scientific">Streptomyces drozdowiczii</name>
    <dbReference type="NCBI Taxonomy" id="202862"/>
    <lineage>
        <taxon>Bacteria</taxon>
        <taxon>Bacillati</taxon>
        <taxon>Actinomycetota</taxon>
        <taxon>Actinomycetes</taxon>
        <taxon>Kitasatosporales</taxon>
        <taxon>Streptomycetaceae</taxon>
        <taxon>Streptomyces</taxon>
    </lineage>
</organism>
<protein>
    <recommendedName>
        <fullName evidence="4">Calcium-binding protein</fullName>
    </recommendedName>
</protein>
<dbReference type="EMBL" id="CP098740">
    <property type="protein sequence ID" value="UZK56246.1"/>
    <property type="molecule type" value="Genomic_DNA"/>
</dbReference>
<keyword evidence="3" id="KW-1185">Reference proteome</keyword>
<feature type="signal peptide" evidence="1">
    <location>
        <begin position="1"/>
        <end position="22"/>
    </location>
</feature>
<proteinExistence type="predicted"/>
<evidence type="ECO:0000256" key="1">
    <source>
        <dbReference type="SAM" id="SignalP"/>
    </source>
</evidence>
<accession>A0ABY6PVU7</accession>
<evidence type="ECO:0008006" key="4">
    <source>
        <dbReference type="Google" id="ProtNLM"/>
    </source>
</evidence>
<dbReference type="RefSeq" id="WP_265544331.1">
    <property type="nucleotide sequence ID" value="NZ_CP098740.1"/>
</dbReference>
<feature type="chain" id="PRO_5045229126" description="Calcium-binding protein" evidence="1">
    <location>
        <begin position="23"/>
        <end position="273"/>
    </location>
</feature>